<dbReference type="RefSeq" id="WP_035889622.1">
    <property type="nucleotide sequence ID" value="NZ_JNCF01000024.1"/>
</dbReference>
<keyword evidence="5" id="KW-0816">Tricarboxylic acid cycle</keyword>
<keyword evidence="5" id="KW-0997">Cell inner membrane</keyword>
<keyword evidence="7" id="KW-0349">Heme</keyword>
<evidence type="ECO:0000256" key="1">
    <source>
        <dbReference type="ARBA" id="ARBA00004050"/>
    </source>
</evidence>
<comment type="cofactor">
    <cofactor evidence="7">
        <name>heme</name>
        <dbReference type="ChEBI" id="CHEBI:30413"/>
    </cofactor>
    <text evidence="7">The heme is bound between the two transmembrane subunits.</text>
</comment>
<dbReference type="Proteomes" id="UP000054422">
    <property type="component" value="Unassembled WGS sequence"/>
</dbReference>
<dbReference type="NCBIfam" id="TIGR02968">
    <property type="entry name" value="succ_dehyd_anc"/>
    <property type="match status" value="1"/>
</dbReference>
<dbReference type="SUPFAM" id="SSF81343">
    <property type="entry name" value="Fumarate reductase respiratory complex transmembrane subunits"/>
    <property type="match status" value="1"/>
</dbReference>
<evidence type="ECO:0000256" key="8">
    <source>
        <dbReference type="SAM" id="Phobius"/>
    </source>
</evidence>
<name>A0A0A2SQU8_9GAMM</name>
<evidence type="ECO:0000256" key="6">
    <source>
        <dbReference type="PIRSR" id="PIRSR000169-1"/>
    </source>
</evidence>
<evidence type="ECO:0000256" key="2">
    <source>
        <dbReference type="ARBA" id="ARBA00004141"/>
    </source>
</evidence>
<dbReference type="STRING" id="1498499.EP47_14030"/>
<comment type="subcellular location">
    <subcellularLocation>
        <location evidence="5">Cell inner membrane</location>
        <topology evidence="5">Multi-pass membrane protein</topology>
    </subcellularLocation>
    <subcellularLocation>
        <location evidence="2">Membrane</location>
        <topology evidence="2">Multi-pass membrane protein</topology>
    </subcellularLocation>
</comment>
<dbReference type="GO" id="GO:0005886">
    <property type="term" value="C:plasma membrane"/>
    <property type="evidence" value="ECO:0007669"/>
    <property type="project" value="UniProtKB-SubCell"/>
</dbReference>
<dbReference type="EMBL" id="JNCF01000024">
    <property type="protein sequence ID" value="KGP63132.1"/>
    <property type="molecule type" value="Genomic_DNA"/>
</dbReference>
<keyword evidence="7" id="KW-0408">Iron</keyword>
<evidence type="ECO:0000313" key="10">
    <source>
        <dbReference type="Proteomes" id="UP000054422"/>
    </source>
</evidence>
<dbReference type="PANTHER" id="PTHR38689">
    <property type="entry name" value="SUCCINATE DEHYDROGENASE HYDROPHOBIC MEMBRANE ANCHOR SUBUNIT"/>
    <property type="match status" value="1"/>
</dbReference>
<evidence type="ECO:0000256" key="4">
    <source>
        <dbReference type="ARBA" id="ARBA00022989"/>
    </source>
</evidence>
<dbReference type="PANTHER" id="PTHR38689:SF1">
    <property type="entry name" value="SUCCINATE DEHYDROGENASE HYDROPHOBIC MEMBRANE ANCHOR SUBUNIT"/>
    <property type="match status" value="1"/>
</dbReference>
<keyword evidence="7" id="KW-0479">Metal-binding</keyword>
<keyword evidence="5 8" id="KW-0472">Membrane</keyword>
<evidence type="ECO:0000256" key="7">
    <source>
        <dbReference type="PIRSR" id="PIRSR000169-2"/>
    </source>
</evidence>
<feature type="transmembrane region" description="Helical" evidence="8">
    <location>
        <begin position="91"/>
        <end position="113"/>
    </location>
</feature>
<keyword evidence="3 8" id="KW-0812">Transmembrane</keyword>
<comment type="function">
    <text evidence="1 5">Membrane-anchoring subunit of succinate dehydrogenase (SDH).</text>
</comment>
<proteinExistence type="predicted"/>
<feature type="transmembrane region" description="Helical" evidence="8">
    <location>
        <begin position="21"/>
        <end position="39"/>
    </location>
</feature>
<gene>
    <name evidence="9" type="ORF">EP47_14030</name>
</gene>
<dbReference type="GO" id="GO:0020037">
    <property type="term" value="F:heme binding"/>
    <property type="evidence" value="ECO:0007669"/>
    <property type="project" value="InterPro"/>
</dbReference>
<dbReference type="OrthoDB" id="5612767at2"/>
<evidence type="ECO:0000256" key="5">
    <source>
        <dbReference type="PIRNR" id="PIRNR000169"/>
    </source>
</evidence>
<evidence type="ECO:0000256" key="3">
    <source>
        <dbReference type="ARBA" id="ARBA00022692"/>
    </source>
</evidence>
<dbReference type="InterPro" id="IPR034804">
    <property type="entry name" value="SQR/QFR_C/D"/>
</dbReference>
<dbReference type="Gene3D" id="1.20.1300.10">
    <property type="entry name" value="Fumarate reductase/succinate dehydrogenase, transmembrane subunit"/>
    <property type="match status" value="1"/>
</dbReference>
<evidence type="ECO:0000313" key="9">
    <source>
        <dbReference type="EMBL" id="KGP63132.1"/>
    </source>
</evidence>
<feature type="binding site" description="axial binding residue" evidence="7">
    <location>
        <position position="71"/>
    </location>
    <ligand>
        <name>heme</name>
        <dbReference type="ChEBI" id="CHEBI:30413"/>
        <note>ligand shared with second transmembrane subunit</note>
    </ligand>
    <ligandPart>
        <name>Fe</name>
        <dbReference type="ChEBI" id="CHEBI:18248"/>
    </ligandPart>
</feature>
<dbReference type="GO" id="GO:0006099">
    <property type="term" value="P:tricarboxylic acid cycle"/>
    <property type="evidence" value="ECO:0007669"/>
    <property type="project" value="UniProtKB-UniRule"/>
</dbReference>
<keyword evidence="5" id="KW-0249">Electron transport</keyword>
<dbReference type="InterPro" id="IPR014312">
    <property type="entry name" value="Succ_DH_anchor"/>
</dbReference>
<dbReference type="UniPathway" id="UPA00223"/>
<dbReference type="PIRSF" id="PIRSF000169">
    <property type="entry name" value="SDH_D"/>
    <property type="match status" value="1"/>
</dbReference>
<comment type="pathway">
    <text evidence="5">Carbohydrate metabolism; tricarboxylic acid cycle.</text>
</comment>
<keyword evidence="5" id="KW-0813">Transport</keyword>
<dbReference type="GO" id="GO:0046872">
    <property type="term" value="F:metal ion binding"/>
    <property type="evidence" value="ECO:0007669"/>
    <property type="project" value="UniProtKB-KW"/>
</dbReference>
<keyword evidence="5" id="KW-1003">Cell membrane</keyword>
<comment type="caution">
    <text evidence="9">The sequence shown here is derived from an EMBL/GenBank/DDBJ whole genome shotgun (WGS) entry which is preliminary data.</text>
</comment>
<dbReference type="GO" id="GO:0017004">
    <property type="term" value="P:cytochrome complex assembly"/>
    <property type="evidence" value="ECO:0007669"/>
    <property type="project" value="TreeGrafter"/>
</dbReference>
<sequence>MVNNVTSLTGNGLKDWLIQRVTAVYFAAYLVFLFGFIFSHPGMNFSQWHDLFANKIFQIATAIGVTALTLHAWIGIWTVTTDYMKCTAIRLSVQLFVVLWLLIQLIWGLMIIWGQ</sequence>
<dbReference type="AlphaFoldDB" id="A0A0A2SQU8"/>
<reference evidence="9 10" key="1">
    <citation type="submission" date="2014-05" db="EMBL/GenBank/DDBJ databases">
        <authorList>
            <person name="Rizzardi K."/>
            <person name="Winiecka-Krusnell J."/>
            <person name="Ramliden M."/>
            <person name="Alm E."/>
            <person name="Andersson S."/>
            <person name="Byfors S."/>
        </authorList>
    </citation>
    <scope>NUCLEOTIDE SEQUENCE [LARGE SCALE GENOMIC DNA]</scope>
    <source>
        <strain evidence="9 10">LEGN</strain>
    </source>
</reference>
<protein>
    <recommendedName>
        <fullName evidence="5">Succinate dehydrogenase hydrophobic membrane anchor subunit</fullName>
    </recommendedName>
</protein>
<dbReference type="GO" id="GO:0009055">
    <property type="term" value="F:electron transfer activity"/>
    <property type="evidence" value="ECO:0007669"/>
    <property type="project" value="TreeGrafter"/>
</dbReference>
<dbReference type="CDD" id="cd03494">
    <property type="entry name" value="SQR_TypeC_SdhD"/>
    <property type="match status" value="1"/>
</dbReference>
<accession>A0A0A2SQU8</accession>
<feature type="transmembrane region" description="Helical" evidence="8">
    <location>
        <begin position="59"/>
        <end position="79"/>
    </location>
</feature>
<organism evidence="9 10">
    <name type="scientific">Legionella norrlandica</name>
    <dbReference type="NCBI Taxonomy" id="1498499"/>
    <lineage>
        <taxon>Bacteria</taxon>
        <taxon>Pseudomonadati</taxon>
        <taxon>Pseudomonadota</taxon>
        <taxon>Gammaproteobacteria</taxon>
        <taxon>Legionellales</taxon>
        <taxon>Legionellaceae</taxon>
        <taxon>Legionella</taxon>
    </lineage>
</organism>
<keyword evidence="4 8" id="KW-1133">Transmembrane helix</keyword>
<keyword evidence="10" id="KW-1185">Reference proteome</keyword>
<feature type="binding site" evidence="6">
    <location>
        <position position="83"/>
    </location>
    <ligand>
        <name>a ubiquinone</name>
        <dbReference type="ChEBI" id="CHEBI:16389"/>
    </ligand>
</feature>